<evidence type="ECO:0000256" key="1">
    <source>
        <dbReference type="SAM" id="Phobius"/>
    </source>
</evidence>
<keyword evidence="1" id="KW-1133">Transmembrane helix</keyword>
<keyword evidence="1" id="KW-0812">Transmembrane</keyword>
<dbReference type="Gramene" id="Kaladp0053s0315.1.v1.1">
    <property type="protein sequence ID" value="Kaladp0053s0315.1.v1.1"/>
    <property type="gene ID" value="Kaladp0053s0315.v1.1"/>
</dbReference>
<organism evidence="2 3">
    <name type="scientific">Kalanchoe fedtschenkoi</name>
    <name type="common">Lavender scallops</name>
    <name type="synonym">South American air plant</name>
    <dbReference type="NCBI Taxonomy" id="63787"/>
    <lineage>
        <taxon>Eukaryota</taxon>
        <taxon>Viridiplantae</taxon>
        <taxon>Streptophyta</taxon>
        <taxon>Embryophyta</taxon>
        <taxon>Tracheophyta</taxon>
        <taxon>Spermatophyta</taxon>
        <taxon>Magnoliopsida</taxon>
        <taxon>eudicotyledons</taxon>
        <taxon>Gunneridae</taxon>
        <taxon>Pentapetalae</taxon>
        <taxon>Saxifragales</taxon>
        <taxon>Crassulaceae</taxon>
        <taxon>Kalanchoe</taxon>
    </lineage>
</organism>
<proteinExistence type="predicted"/>
<name>A0A7N0U4I5_KALFE</name>
<dbReference type="AlphaFoldDB" id="A0A7N0U4I5"/>
<keyword evidence="1" id="KW-0472">Membrane</keyword>
<protein>
    <submittedName>
        <fullName evidence="2">Uncharacterized protein</fullName>
    </submittedName>
</protein>
<reference evidence="2" key="1">
    <citation type="submission" date="2021-01" db="UniProtKB">
        <authorList>
            <consortium name="EnsemblPlants"/>
        </authorList>
    </citation>
    <scope>IDENTIFICATION</scope>
</reference>
<evidence type="ECO:0000313" key="2">
    <source>
        <dbReference type="EnsemblPlants" id="Kaladp0053s0315.1.v1.1"/>
    </source>
</evidence>
<sequence length="176" mass="19892">MPKPEPYDPTLIHCLSRCQSTSSLTQILVGAPKILLDKSHFLNFMSCHTNHKSNEQWSSILFQMTIKISVGLQILLIFQHETKTVYRNLAAWNLNPFVSLFTSVANSLLYIYISPRLHTFVPPTMTSITPFNFSVARKMTAPAILINPSAVMSTTGCRCTFYYRIADNLLKQEGCT</sequence>
<keyword evidence="3" id="KW-1185">Reference proteome</keyword>
<accession>A0A7N0U4I5</accession>
<dbReference type="EnsemblPlants" id="Kaladp0053s0315.1.v1.1">
    <property type="protein sequence ID" value="Kaladp0053s0315.1.v1.1"/>
    <property type="gene ID" value="Kaladp0053s0315.v1.1"/>
</dbReference>
<evidence type="ECO:0000313" key="3">
    <source>
        <dbReference type="Proteomes" id="UP000594263"/>
    </source>
</evidence>
<feature type="transmembrane region" description="Helical" evidence="1">
    <location>
        <begin position="90"/>
        <end position="113"/>
    </location>
</feature>
<feature type="transmembrane region" description="Helical" evidence="1">
    <location>
        <begin position="60"/>
        <end position="78"/>
    </location>
</feature>
<dbReference type="Proteomes" id="UP000594263">
    <property type="component" value="Unplaced"/>
</dbReference>